<keyword evidence="8 15" id="KW-0472">Membrane</keyword>
<dbReference type="RefSeq" id="XP_031570626.1">
    <property type="nucleotide sequence ID" value="XM_031714766.1"/>
</dbReference>
<dbReference type="InParanoid" id="A0A6P8ITQ4"/>
<dbReference type="SMART" id="SM00042">
    <property type="entry name" value="CUB"/>
    <property type="match status" value="4"/>
</dbReference>
<dbReference type="Gene3D" id="2.60.40.10">
    <property type="entry name" value="Immunoglobulins"/>
    <property type="match status" value="4"/>
</dbReference>
<dbReference type="Pfam" id="PF07645">
    <property type="entry name" value="EGF_CA"/>
    <property type="match status" value="2"/>
</dbReference>
<feature type="domain" description="SRCR" evidence="18">
    <location>
        <begin position="375"/>
        <end position="479"/>
    </location>
</feature>
<dbReference type="FunFam" id="2.10.25.10:FF:000005">
    <property type="entry name" value="Fibrillin 2"/>
    <property type="match status" value="1"/>
</dbReference>
<dbReference type="PANTHER" id="PTHR13802">
    <property type="entry name" value="MUCIN 4-RELATED"/>
    <property type="match status" value="1"/>
</dbReference>
<dbReference type="InterPro" id="IPR018097">
    <property type="entry name" value="EGF_Ca-bd_CS"/>
</dbReference>
<dbReference type="InterPro" id="IPR013783">
    <property type="entry name" value="Ig-like_fold"/>
</dbReference>
<keyword evidence="5" id="KW-0732">Signal</keyword>
<sequence length="2684" mass="300730">MPTLDDSIRSCPNESNAVQDCAMKLLRAMERTLQLLFVVFSISHFCKANVRLVGGNATQGRVEVFYNGQWGTVCDDYWDLNDANVVCRSLGLPRAVAALRHAAFCQGTGPIWMDDIHCSGSESSLFQCQHRGWGSHNCGHYKDASVVCELPTMPLVQVKITNLTGEITSTGYPYSMHMAYYEWTFWPPIPRAYVFVNITDIDLFRSSGFSYLKVEDATNTQFFYAWNNTERSASALIETTTGKLTYFSSFTSKRGSTGKGFLLRYHTFSMPENDQGCNENWNVSLIQNDPGRINVSWCPVPSHLPGSTYTYFLVFKMVKTIESNVTTLNDSSRTARIEFLHPNRTYSIRLVAFDTSVDTVIHSCSQLIKTLDVSLRLAGGKLSNEGRVEVLYHGIWGSICTYRWDLNDGNVVCRSLGLPAASQAMRYGQFGRALSGTTWMTELSCSGNEESLALCPHRGWRNIPSYCSGSYYTASVVCGYPQELNFNITDLSGEFTSPGFPHYMLQAHYVWTFRPSLPNANIAIFFEVLDLYRSYYNGQSYVNVKDSSGHQLFYLSYTRASPLGLIIQNHKTGQMTFYSPFTTSYGKGIRVRYLVFDRSLNDALTQNAFILASSTSPHSISVSIGSFTVDGFKVLGYLITCNSTDDWHRIISYAIAGNMTKNASCHRLVGLTNYKVQVFAVVANITDGSMMMYKSNPVEIKTLEGVPSDSPRGFYAVSSTSSTIHVQWNPIPRDRAHGVLLGYQVYYYDYEYYHSKTITTNKTQVVLEHLLPGMRYYIRVRGFTSKGQGPSITIRPVTKCGGVEHQALGKMSHPRYNIRHWWAIDCVWTLRAPSRTGMIVISLESVDVPNSSQCWWFFVALFDNKGQMIEKMCGRRHSLTFIFFGTAKLQSHSQRWLGRDIFTMKAKYYMFNNGLYDVPVKSTWNISAKSDRSSTINVQWSEYPLSSNIAASTQVVSYVAVCIAVKNHTDISVASPDGQGRSVNVTHLRSNTEYYVQVIAVLGNSSNTTSANETTFQRSENITVRTMEEVPSQPPVNIVAQVKTSDNILVKWDPIPSEYAHGILLGYHVYYTPTLSSNTSHERMEFVDANRTSVTLQNLGFLTEYRIRVAGVNQAGEGPRSRAVFVRTGLDCDKNLYGKHGHFSSPNFPSNYPSDANCAWTIGKGMKFNMIIILFDLFELEEETYGMCSNDHVRIVDIKGNALGKGKYCGKTNPFAVVSPLRSAEVILYSDRAFEKIGFNGTYYVIDKRSNDIDLKVKSVTTTELMLDIKDLGVKFTELLVIYKEKEGKKTWKVSTTSSSSFFIQGLLPSKKYQARALGYSNGRVYKSQLVTIVTKQLPITSPTEKTTPPTTEPLKQMYDYGPSTGDSVVPHTWGELQKCFGVHLNDGVTIFMKRYHKLYICHNGVIRFGAHFFPRWPKPFSRSTEGCKHELAMLAPYWATTDPYSFYQPKISAVYYQLYTSSQQNAKSNQVLNRATSEVNRLYKDPLPEEFQASLVLVVTWYNLRHLNLNSETRDLYNTFQAVIITDGVYTFAMYNYPPNGIQWSAPIASAKWPLYTKGNRVNDPLPVVGWSAGCDQYEYFNVSRSGEVTIGDIGTMPGQTVSRKRGGGGGRFKKINHGVQGKWLFRLEMSSGQSSERNCKLRFKSEPDPRPYLEYLEPCPCTFFQARWDERFMVQDDWRDKSRVCAYSTFTSIDGWQQKCCYFNDWRSNGALIVGHPGGGSALREKYDKNPISNENRFYEWCCVQTTMCHLYYQRRPSDDCKQYEPPEWSWFWGDPHFVTLDGKNYTFNGLGEYAMLDAKDGFVQVQARTRLAKGDGTATVFCAVVAQERNTSKVQVNLEREGNFTLFVDGETLDYYSLTNQSTRLNGSVVVSRPKDNIFRATFPSGISLTVTEVKGALSILIAMPKSFRNQTKGLLGTWNGNQTDDLTTPSGDVLPADASSRDIHFQFGQKWQVNESTSLFTYQFGDNVSTFSNTSFVPMFIDELKFYNESLKKKAEAACQGDINCLFDSASTKDVSVGLSTKIVGSQMVNESNILKNSPPEFDNTSSVLYLTVNVSNSVTFTANDLDGDRIRFNITGPPEDATVWTNESSITMEWMVTTNSVKLEIIATDNKGATSVLRPVLHVCACHNNGDCLTSNQEEENRNNSRFSIMSCQCPSGYTGRFCESDIDACEVNMNPCYPGVQCKDLPAPANVTGYECGPCPSGFSGQGDSCSDIDECDGFSQTCTQICANTPGSFTCGCNDGYVLNGDGRTCDDVNECDPASDCMQGCVNTPGSYRCTCDKYFTVDPTNPKRCIPEAPCKDGNHQCKHICYVSNGTDHCTCRPGYELQHDNKSCSDIDECTTGKNRCNQDCRNTIGWYDCECRPGYRLDTDNVTCVDIDECLEWTFSCSANMRCRNKIGSYECECRQGLVWNGIECQEPDKPATTRPPSTPRPPSEKDIQNSVNVTVQGLNITEWDHEKELKFKHVVAKEATEFCAKAQNCFVPKRRVRRSDGEQIITFTAQEVHLLPGYPVQLSSSSIPDHVIAAVAFFVNFPPGVAIGVTDTVDGNLLVDIVNASLARIGRAINKTILSVTVYMVKKTTNQPTTKPITPTNTKPADIGDTKEKPGYIRFLIIGGSVVGVILIIIIVAVIIRKSRENSSAAIKKQVEIEMKMQHGDFSVDNLGADVLDTDKPRYQMHT</sequence>
<dbReference type="InterPro" id="IPR051495">
    <property type="entry name" value="Epithelial_Barrier/Signaling"/>
</dbReference>
<feature type="transmembrane region" description="Helical" evidence="15">
    <location>
        <begin position="2613"/>
        <end position="2637"/>
    </location>
</feature>
<dbReference type="SMART" id="SM00202">
    <property type="entry name" value="SR"/>
    <property type="match status" value="2"/>
</dbReference>
<feature type="disulfide bond" evidence="13">
    <location>
        <begin position="87"/>
        <end position="148"/>
    </location>
</feature>
<dbReference type="InterPro" id="IPR009030">
    <property type="entry name" value="Growth_fac_rcpt_cys_sf"/>
</dbReference>
<dbReference type="SUPFAM" id="SSF49854">
    <property type="entry name" value="Spermadhesin, CUB domain"/>
    <property type="match status" value="4"/>
</dbReference>
<dbReference type="Gene3D" id="2.10.25.10">
    <property type="entry name" value="Laminin"/>
    <property type="match status" value="7"/>
</dbReference>
<feature type="domain" description="NIDO" evidence="21">
    <location>
        <begin position="1454"/>
        <end position="1632"/>
    </location>
</feature>
<dbReference type="Proteomes" id="UP000515163">
    <property type="component" value="Unplaced"/>
</dbReference>
<comment type="caution">
    <text evidence="13">Lacks conserved residue(s) required for the propagation of feature annotation.</text>
</comment>
<dbReference type="PROSITE" id="PS00010">
    <property type="entry name" value="ASX_HYDROXYL"/>
    <property type="match status" value="2"/>
</dbReference>
<keyword evidence="11" id="KW-0325">Glycoprotein</keyword>
<dbReference type="Pfam" id="PF00530">
    <property type="entry name" value="SRCR"/>
    <property type="match status" value="2"/>
</dbReference>
<keyword evidence="10" id="KW-0675">Receptor</keyword>
<evidence type="ECO:0000256" key="9">
    <source>
        <dbReference type="ARBA" id="ARBA00023157"/>
    </source>
</evidence>
<feature type="domain" description="Fibronectin type-III" evidence="19">
    <location>
        <begin position="279"/>
        <end position="373"/>
    </location>
</feature>
<dbReference type="PROSITE" id="PS50026">
    <property type="entry name" value="EGF_3"/>
    <property type="match status" value="2"/>
</dbReference>
<dbReference type="OrthoDB" id="5975444at2759"/>
<dbReference type="FunFam" id="3.10.250.10:FF:000006">
    <property type="entry name" value="neurotrypsin isoform X2"/>
    <property type="match status" value="1"/>
</dbReference>
<evidence type="ECO:0000256" key="1">
    <source>
        <dbReference type="ARBA" id="ARBA00004370"/>
    </source>
</evidence>
<reference evidence="24" key="1">
    <citation type="submission" date="2025-08" db="UniProtKB">
        <authorList>
            <consortium name="RefSeq"/>
        </authorList>
    </citation>
    <scope>IDENTIFICATION</scope>
    <source>
        <tissue evidence="24">Tentacle</tissue>
    </source>
</reference>
<dbReference type="PROSITE" id="PS01187">
    <property type="entry name" value="EGF_CA"/>
    <property type="match status" value="1"/>
</dbReference>
<dbReference type="InterPro" id="IPR036772">
    <property type="entry name" value="SRCR-like_dom_sf"/>
</dbReference>
<feature type="region of interest" description="Disordered" evidence="14">
    <location>
        <begin position="2424"/>
        <end position="2445"/>
    </location>
</feature>
<evidence type="ECO:0000256" key="5">
    <source>
        <dbReference type="ARBA" id="ARBA00022729"/>
    </source>
</evidence>
<feature type="domain" description="EGF-like" evidence="17">
    <location>
        <begin position="2382"/>
        <end position="2422"/>
    </location>
</feature>
<gene>
    <name evidence="24" type="primary">LOC116304951</name>
</gene>
<dbReference type="InterPro" id="IPR001846">
    <property type="entry name" value="VWF_type-D"/>
</dbReference>
<evidence type="ECO:0000259" key="22">
    <source>
        <dbReference type="PROSITE" id="PS51233"/>
    </source>
</evidence>
<evidence type="ECO:0000256" key="3">
    <source>
        <dbReference type="ARBA" id="ARBA00022536"/>
    </source>
</evidence>
<dbReference type="InterPro" id="IPR000742">
    <property type="entry name" value="EGF"/>
</dbReference>
<dbReference type="InterPro" id="IPR003961">
    <property type="entry name" value="FN3_dom"/>
</dbReference>
<dbReference type="KEGG" id="aten:116304951"/>
<dbReference type="SUPFAM" id="SSF49265">
    <property type="entry name" value="Fibronectin type III"/>
    <property type="match status" value="3"/>
</dbReference>
<evidence type="ECO:0000256" key="12">
    <source>
        <dbReference type="PROSITE-ProRule" id="PRU00076"/>
    </source>
</evidence>
<dbReference type="Gene3D" id="2.60.120.290">
    <property type="entry name" value="Spermadhesin, CUB domain"/>
    <property type="match status" value="4"/>
</dbReference>
<evidence type="ECO:0000256" key="11">
    <source>
        <dbReference type="ARBA" id="ARBA00023180"/>
    </source>
</evidence>
<dbReference type="GO" id="GO:0016020">
    <property type="term" value="C:membrane"/>
    <property type="evidence" value="ECO:0007669"/>
    <property type="project" value="UniProtKB-SubCell"/>
</dbReference>
<evidence type="ECO:0000259" key="21">
    <source>
        <dbReference type="PROSITE" id="PS51220"/>
    </source>
</evidence>
<evidence type="ECO:0000256" key="10">
    <source>
        <dbReference type="ARBA" id="ARBA00023170"/>
    </source>
</evidence>
<dbReference type="SMART" id="SM00060">
    <property type="entry name" value="FN3"/>
    <property type="match status" value="6"/>
</dbReference>
<dbReference type="InterPro" id="IPR003886">
    <property type="entry name" value="NIDO_dom"/>
</dbReference>
<feature type="domain" description="EGF-like" evidence="17">
    <location>
        <begin position="2125"/>
        <end position="2169"/>
    </location>
</feature>
<dbReference type="SMART" id="SM00181">
    <property type="entry name" value="EGF"/>
    <property type="match status" value="7"/>
</dbReference>
<keyword evidence="9 13" id="KW-1015">Disulfide bond</keyword>
<dbReference type="InterPro" id="IPR000152">
    <property type="entry name" value="EGF-type_Asp/Asn_hydroxyl_site"/>
</dbReference>
<evidence type="ECO:0000313" key="24">
    <source>
        <dbReference type="RefSeq" id="XP_031570626.1"/>
    </source>
</evidence>
<evidence type="ECO:0000256" key="4">
    <source>
        <dbReference type="ARBA" id="ARBA00022692"/>
    </source>
</evidence>
<feature type="domain" description="CUB" evidence="16">
    <location>
        <begin position="467"/>
        <end position="596"/>
    </location>
</feature>
<feature type="disulfide bond" evidence="13">
    <location>
        <begin position="74"/>
        <end position="138"/>
    </location>
</feature>
<dbReference type="PROSITE" id="PS01186">
    <property type="entry name" value="EGF_2"/>
    <property type="match status" value="3"/>
</dbReference>
<dbReference type="PROSITE" id="PS51220">
    <property type="entry name" value="NIDO"/>
    <property type="match status" value="1"/>
</dbReference>
<dbReference type="SUPFAM" id="SSF56487">
    <property type="entry name" value="SRCR-like"/>
    <property type="match status" value="2"/>
</dbReference>
<feature type="domain" description="Fibronectin type-III" evidence="19">
    <location>
        <begin position="918"/>
        <end position="1021"/>
    </location>
</feature>
<dbReference type="InterPro" id="IPR049883">
    <property type="entry name" value="NOTCH1_EGF-like"/>
</dbReference>
<dbReference type="GO" id="GO:0005509">
    <property type="term" value="F:calcium ion binding"/>
    <property type="evidence" value="ECO:0007669"/>
    <property type="project" value="InterPro"/>
</dbReference>
<dbReference type="CDD" id="cd00063">
    <property type="entry name" value="FN3"/>
    <property type="match status" value="4"/>
</dbReference>
<dbReference type="SUPFAM" id="SSF57184">
    <property type="entry name" value="Growth factor receptor domain"/>
    <property type="match status" value="2"/>
</dbReference>
<dbReference type="InterPro" id="IPR001190">
    <property type="entry name" value="SRCR"/>
</dbReference>
<dbReference type="SMART" id="SM00179">
    <property type="entry name" value="EGF_CA"/>
    <property type="match status" value="5"/>
</dbReference>
<feature type="domain" description="SRCR" evidence="18">
    <location>
        <begin position="50"/>
        <end position="149"/>
    </location>
</feature>
<dbReference type="InterPro" id="IPR000859">
    <property type="entry name" value="CUB_dom"/>
</dbReference>
<evidence type="ECO:0000256" key="15">
    <source>
        <dbReference type="SAM" id="Phobius"/>
    </source>
</evidence>
<dbReference type="InterPro" id="IPR056619">
    <property type="entry name" value="C8-3_MUC4"/>
</dbReference>
<protein>
    <submittedName>
        <fullName evidence="24">Uncharacterized protein LOC116304951 isoform X1</fullName>
    </submittedName>
</protein>
<dbReference type="PROSITE" id="PS00022">
    <property type="entry name" value="EGF_1"/>
    <property type="match status" value="1"/>
</dbReference>
<dbReference type="SMART" id="SM00216">
    <property type="entry name" value="VWD"/>
    <property type="match status" value="1"/>
</dbReference>
<dbReference type="FunFam" id="2.60.40.10:FF:000028">
    <property type="entry name" value="Neuronal cell adhesion molecule"/>
    <property type="match status" value="2"/>
</dbReference>
<feature type="domain" description="Fibronectin type-III" evidence="19">
    <location>
        <begin position="1034"/>
        <end position="1131"/>
    </location>
</feature>
<feature type="domain" description="Fibronectin type-III" evidence="19">
    <location>
        <begin position="710"/>
        <end position="802"/>
    </location>
</feature>
<accession>A0A6P8ITQ4</accession>
<dbReference type="FunFam" id="2.10.25.10:FF:000240">
    <property type="entry name" value="Vitamin K-dependent protein S"/>
    <property type="match status" value="1"/>
</dbReference>
<evidence type="ECO:0000256" key="13">
    <source>
        <dbReference type="PROSITE-ProRule" id="PRU00196"/>
    </source>
</evidence>
<proteinExistence type="inferred from homology"/>
<name>A0A6P8ITQ4_ACTTE</name>
<dbReference type="InterPro" id="IPR001881">
    <property type="entry name" value="EGF-like_Ca-bd_dom"/>
</dbReference>
<dbReference type="PANTHER" id="PTHR13802:SF52">
    <property type="entry name" value="MUCIN-4"/>
    <property type="match status" value="1"/>
</dbReference>
<dbReference type="Pfam" id="PF23263">
    <property type="entry name" value="C8-3_MUC4"/>
    <property type="match status" value="1"/>
</dbReference>
<feature type="domain" description="CUB" evidence="16">
    <location>
        <begin position="800"/>
        <end position="875"/>
    </location>
</feature>
<evidence type="ECO:0000259" key="19">
    <source>
        <dbReference type="PROSITE" id="PS50853"/>
    </source>
</evidence>
<dbReference type="Pfam" id="PF00431">
    <property type="entry name" value="CUB"/>
    <property type="match status" value="2"/>
</dbReference>
<dbReference type="PROSITE" id="PS50287">
    <property type="entry name" value="SRCR_2"/>
    <property type="match status" value="2"/>
</dbReference>
<dbReference type="SMART" id="SM00723">
    <property type="entry name" value="AMOP"/>
    <property type="match status" value="1"/>
</dbReference>
<dbReference type="PROSITE" id="PS00420">
    <property type="entry name" value="SRCR_1"/>
    <property type="match status" value="2"/>
</dbReference>
<feature type="domain" description="AMOP" evidence="20">
    <location>
        <begin position="1633"/>
        <end position="1758"/>
    </location>
</feature>
<comment type="subcellular location">
    <subcellularLocation>
        <location evidence="1">Membrane</location>
    </subcellularLocation>
</comment>
<dbReference type="PROSITE" id="PS01180">
    <property type="entry name" value="CUB"/>
    <property type="match status" value="3"/>
</dbReference>
<evidence type="ECO:0000259" key="20">
    <source>
        <dbReference type="PROSITE" id="PS50856"/>
    </source>
</evidence>
<keyword evidence="4 15" id="KW-0812">Transmembrane</keyword>
<evidence type="ECO:0000259" key="17">
    <source>
        <dbReference type="PROSITE" id="PS50026"/>
    </source>
</evidence>
<dbReference type="InterPro" id="IPR026823">
    <property type="entry name" value="cEGF"/>
</dbReference>
<dbReference type="FunFam" id="3.10.250.10:FF:000007">
    <property type="entry name" value="Soluble scavenger receptor cysteine-rich domain-containing protein SSC5D"/>
    <property type="match status" value="1"/>
</dbReference>
<dbReference type="PRINTS" id="PR00258">
    <property type="entry name" value="SPERACTRCPTR"/>
</dbReference>
<dbReference type="Pfam" id="PF00041">
    <property type="entry name" value="fn3"/>
    <property type="match status" value="2"/>
</dbReference>
<dbReference type="Gene3D" id="3.10.250.10">
    <property type="entry name" value="SRCR-like domain"/>
    <property type="match status" value="2"/>
</dbReference>
<keyword evidence="3 12" id="KW-0245">EGF-like domain</keyword>
<feature type="disulfide bond" evidence="12">
    <location>
        <begin position="2159"/>
        <end position="2168"/>
    </location>
</feature>
<feature type="disulfide bond" evidence="13">
    <location>
        <begin position="445"/>
        <end position="455"/>
    </location>
</feature>
<evidence type="ECO:0000256" key="6">
    <source>
        <dbReference type="ARBA" id="ARBA00022737"/>
    </source>
</evidence>
<feature type="domain" description="CUB" evidence="16">
    <location>
        <begin position="1132"/>
        <end position="1246"/>
    </location>
</feature>
<dbReference type="InterPro" id="IPR035914">
    <property type="entry name" value="Sperma_CUB_dom_sf"/>
</dbReference>
<evidence type="ECO:0000256" key="2">
    <source>
        <dbReference type="ARBA" id="ARBA00006373"/>
    </source>
</evidence>
<evidence type="ECO:0000256" key="8">
    <source>
        <dbReference type="ARBA" id="ARBA00023136"/>
    </source>
</evidence>
<dbReference type="GeneID" id="116304951"/>
<keyword evidence="7 15" id="KW-1133">Transmembrane helix</keyword>
<dbReference type="PROSITE" id="PS51233">
    <property type="entry name" value="VWFD"/>
    <property type="match status" value="1"/>
</dbReference>
<dbReference type="PROSITE" id="PS50853">
    <property type="entry name" value="FN3"/>
    <property type="match status" value="4"/>
</dbReference>
<dbReference type="SMART" id="SM00539">
    <property type="entry name" value="NIDO"/>
    <property type="match status" value="1"/>
</dbReference>
<feature type="domain" description="VWFD" evidence="22">
    <location>
        <begin position="1770"/>
        <end position="1963"/>
    </location>
</feature>
<dbReference type="PROSITE" id="PS50856">
    <property type="entry name" value="AMOP"/>
    <property type="match status" value="1"/>
</dbReference>
<keyword evidence="6" id="KW-0677">Repeat</keyword>
<evidence type="ECO:0000256" key="14">
    <source>
        <dbReference type="SAM" id="MobiDB-lite"/>
    </source>
</evidence>
<feature type="disulfide bond" evidence="13">
    <location>
        <begin position="118"/>
        <end position="128"/>
    </location>
</feature>
<evidence type="ECO:0000259" key="16">
    <source>
        <dbReference type="PROSITE" id="PS01180"/>
    </source>
</evidence>
<dbReference type="InterPro" id="IPR005533">
    <property type="entry name" value="AMOP_dom"/>
</dbReference>
<dbReference type="GO" id="GO:0007160">
    <property type="term" value="P:cell-matrix adhesion"/>
    <property type="evidence" value="ECO:0007669"/>
    <property type="project" value="InterPro"/>
</dbReference>
<dbReference type="InterPro" id="IPR036116">
    <property type="entry name" value="FN3_sf"/>
</dbReference>
<dbReference type="Pfam" id="PF00094">
    <property type="entry name" value="VWD"/>
    <property type="match status" value="1"/>
</dbReference>
<dbReference type="CDD" id="cd00041">
    <property type="entry name" value="CUB"/>
    <property type="match status" value="1"/>
</dbReference>
<dbReference type="Pfam" id="PF12662">
    <property type="entry name" value="cEGF"/>
    <property type="match status" value="1"/>
</dbReference>
<evidence type="ECO:0000256" key="7">
    <source>
        <dbReference type="ARBA" id="ARBA00022989"/>
    </source>
</evidence>
<keyword evidence="23" id="KW-1185">Reference proteome</keyword>
<dbReference type="Pfam" id="PF06119">
    <property type="entry name" value="NIDO"/>
    <property type="match status" value="1"/>
</dbReference>
<evidence type="ECO:0000313" key="23">
    <source>
        <dbReference type="Proteomes" id="UP000515163"/>
    </source>
</evidence>
<comment type="similarity">
    <text evidence="2">Belongs to the EGF domain peptide family.</text>
</comment>
<organism evidence="23 24">
    <name type="scientific">Actinia tenebrosa</name>
    <name type="common">Australian red waratah sea anemone</name>
    <dbReference type="NCBI Taxonomy" id="6105"/>
    <lineage>
        <taxon>Eukaryota</taxon>
        <taxon>Metazoa</taxon>
        <taxon>Cnidaria</taxon>
        <taxon>Anthozoa</taxon>
        <taxon>Hexacorallia</taxon>
        <taxon>Actiniaria</taxon>
        <taxon>Actiniidae</taxon>
        <taxon>Actinia</taxon>
    </lineage>
</organism>
<dbReference type="CDD" id="cd00054">
    <property type="entry name" value="EGF_CA"/>
    <property type="match status" value="4"/>
</dbReference>
<evidence type="ECO:0000259" key="18">
    <source>
        <dbReference type="PROSITE" id="PS50287"/>
    </source>
</evidence>